<evidence type="ECO:0000313" key="10">
    <source>
        <dbReference type="EMBL" id="RCK70917.1"/>
    </source>
</evidence>
<comment type="subcellular location">
    <subcellularLocation>
        <location evidence="1">Membrane</location>
        <topology evidence="1">Single-pass membrane protein</topology>
    </subcellularLocation>
</comment>
<dbReference type="InterPro" id="IPR003369">
    <property type="entry name" value="TatA/B/E"/>
</dbReference>
<name>A0A367YYY8_9ACTN</name>
<keyword evidence="7 9" id="KW-0472">Membrane</keyword>
<evidence type="ECO:0000313" key="11">
    <source>
        <dbReference type="Proteomes" id="UP000252770"/>
    </source>
</evidence>
<dbReference type="Gene3D" id="1.20.5.3310">
    <property type="match status" value="1"/>
</dbReference>
<evidence type="ECO:0000256" key="3">
    <source>
        <dbReference type="ARBA" id="ARBA00022692"/>
    </source>
</evidence>
<dbReference type="EMBL" id="QOUI01000001">
    <property type="protein sequence ID" value="RCK70917.1"/>
    <property type="molecule type" value="Genomic_DNA"/>
</dbReference>
<keyword evidence="11" id="KW-1185">Reference proteome</keyword>
<evidence type="ECO:0000256" key="8">
    <source>
        <dbReference type="SAM" id="MobiDB-lite"/>
    </source>
</evidence>
<sequence>MRVNLFSWETLVLVILGILLFGPDKLPGLARKAARVINYLRNIANNAQQQIQTELGPGFEDFDIRDPKGFIRRKIDEQLDPITADVKGEISATKATFSDTTADFASVRDELRSAGDGLRDDAPAGNGSRPPAQAPVRSGAPFDPDAT</sequence>
<comment type="caution">
    <text evidence="10">The sequence shown here is derived from an EMBL/GenBank/DDBJ whole genome shotgun (WGS) entry which is preliminary data.</text>
</comment>
<keyword evidence="4" id="KW-0653">Protein transport</keyword>
<keyword evidence="3 9" id="KW-0812">Transmembrane</keyword>
<organism evidence="10 11">
    <name type="scientific">Desertihabitans brevis</name>
    <dbReference type="NCBI Taxonomy" id="2268447"/>
    <lineage>
        <taxon>Bacteria</taxon>
        <taxon>Bacillati</taxon>
        <taxon>Actinomycetota</taxon>
        <taxon>Actinomycetes</taxon>
        <taxon>Propionibacteriales</taxon>
        <taxon>Propionibacteriaceae</taxon>
        <taxon>Desertihabitans</taxon>
    </lineage>
</organism>
<proteinExistence type="predicted"/>
<dbReference type="GO" id="GO:0016020">
    <property type="term" value="C:membrane"/>
    <property type="evidence" value="ECO:0007669"/>
    <property type="project" value="UniProtKB-ARBA"/>
</dbReference>
<reference evidence="10 11" key="1">
    <citation type="submission" date="2018-07" db="EMBL/GenBank/DDBJ databases">
        <title>Desertimonas flava gen. nov. sp. nov.</title>
        <authorList>
            <person name="Liu S."/>
        </authorList>
    </citation>
    <scope>NUCLEOTIDE SEQUENCE [LARGE SCALE GENOMIC DNA]</scope>
    <source>
        <strain evidence="10 11">16Sb5-5</strain>
    </source>
</reference>
<protein>
    <submittedName>
        <fullName evidence="10">Translocase</fullName>
    </submittedName>
</protein>
<feature type="region of interest" description="Disordered" evidence="8">
    <location>
        <begin position="108"/>
        <end position="147"/>
    </location>
</feature>
<evidence type="ECO:0000256" key="4">
    <source>
        <dbReference type="ARBA" id="ARBA00022927"/>
    </source>
</evidence>
<dbReference type="PRINTS" id="PR01506">
    <property type="entry name" value="TATBPROTEIN"/>
</dbReference>
<evidence type="ECO:0000256" key="2">
    <source>
        <dbReference type="ARBA" id="ARBA00022448"/>
    </source>
</evidence>
<evidence type="ECO:0000256" key="1">
    <source>
        <dbReference type="ARBA" id="ARBA00004167"/>
    </source>
</evidence>
<keyword evidence="2" id="KW-0813">Transport</keyword>
<gene>
    <name evidence="10" type="ORF">DT076_00010</name>
</gene>
<evidence type="ECO:0000256" key="9">
    <source>
        <dbReference type="SAM" id="Phobius"/>
    </source>
</evidence>
<dbReference type="AlphaFoldDB" id="A0A367YYY8"/>
<dbReference type="Proteomes" id="UP000252770">
    <property type="component" value="Unassembled WGS sequence"/>
</dbReference>
<keyword evidence="6" id="KW-0811">Translocation</keyword>
<keyword evidence="5 9" id="KW-1133">Transmembrane helix</keyword>
<feature type="compositionally biased region" description="Basic and acidic residues" evidence="8">
    <location>
        <begin position="108"/>
        <end position="122"/>
    </location>
</feature>
<evidence type="ECO:0000256" key="7">
    <source>
        <dbReference type="ARBA" id="ARBA00023136"/>
    </source>
</evidence>
<evidence type="ECO:0000256" key="5">
    <source>
        <dbReference type="ARBA" id="ARBA00022989"/>
    </source>
</evidence>
<dbReference type="GO" id="GO:0015031">
    <property type="term" value="P:protein transport"/>
    <property type="evidence" value="ECO:0007669"/>
    <property type="project" value="UniProtKB-KW"/>
</dbReference>
<dbReference type="Pfam" id="PF02416">
    <property type="entry name" value="TatA_B_E"/>
    <property type="match status" value="1"/>
</dbReference>
<feature type="transmembrane region" description="Helical" evidence="9">
    <location>
        <begin position="6"/>
        <end position="22"/>
    </location>
</feature>
<accession>A0A367YYY8</accession>
<evidence type="ECO:0000256" key="6">
    <source>
        <dbReference type="ARBA" id="ARBA00023010"/>
    </source>
</evidence>